<dbReference type="Gene3D" id="3.40.50.1820">
    <property type="entry name" value="alpha/beta hydrolase"/>
    <property type="match status" value="1"/>
</dbReference>
<dbReference type="SUPFAM" id="SSF53474">
    <property type="entry name" value="alpha/beta-Hydrolases"/>
    <property type="match status" value="1"/>
</dbReference>
<dbReference type="EMBL" id="FNLM01000036">
    <property type="protein sequence ID" value="SDU82819.1"/>
    <property type="molecule type" value="Genomic_DNA"/>
</dbReference>
<evidence type="ECO:0000256" key="1">
    <source>
        <dbReference type="SAM" id="MobiDB-lite"/>
    </source>
</evidence>
<dbReference type="RefSeq" id="WP_074854024.1">
    <property type="nucleotide sequence ID" value="NZ_FNLM01000036.1"/>
</dbReference>
<dbReference type="GO" id="GO:0016787">
    <property type="term" value="F:hydrolase activity"/>
    <property type="evidence" value="ECO:0007669"/>
    <property type="project" value="UniProtKB-KW"/>
</dbReference>
<keyword evidence="2" id="KW-0378">Hydrolase</keyword>
<dbReference type="AlphaFoldDB" id="A0A1H2LPF0"/>
<reference evidence="2 3" key="1">
    <citation type="submission" date="2016-10" db="EMBL/GenBank/DDBJ databases">
        <authorList>
            <person name="de Groot N.N."/>
        </authorList>
    </citation>
    <scope>NUCLEOTIDE SEQUENCE [LARGE SCALE GENOMIC DNA]</scope>
    <source>
        <strain evidence="2 3">DSM 44215</strain>
    </source>
</reference>
<protein>
    <submittedName>
        <fullName evidence="2">Alpha/beta hydrolase family protein</fullName>
    </submittedName>
</protein>
<proteinExistence type="predicted"/>
<dbReference type="InterPro" id="IPR029058">
    <property type="entry name" value="AB_hydrolase_fold"/>
</dbReference>
<sequence length="390" mass="41971">MIDWETERARLGLFAGVLPRAIGSSLAARRGNPETGIPPAGCGPRQVGETAIDELFIAVNSVIRDIPPLESVEGMVARCADVADEFVRLGPAGVHRDPDAPHLLSRDRKIFGTTAFDHIDFSVDATLPASVASLDPYADGISSVRVMTKRKTGARWLIWVHGAAQGRPDDLYAFRAAHLHKKLGYDVAFPVLPAHGARRVTKVAYPGFDPLVNTLITIRAVAEIRSLITWIESHDPAEISIAGTSLGGPIAALVASMDPRVAAVLAVVPMLDMHATLAHHMSRGGPKGEHLASLMRDDSVRRVASVISPLSVQPIAPPDRRMVVAALNDRVTWVSAAQQLHEHWGGRIHWYPGSHVGHAISTGIRHATDGFLSEPIRPAGPAEEDKRAVF</sequence>
<dbReference type="PANTHER" id="PTHR13617:SF14">
    <property type="entry name" value="PROTEIN ABHD18"/>
    <property type="match status" value="1"/>
</dbReference>
<feature type="region of interest" description="Disordered" evidence="1">
    <location>
        <begin position="371"/>
        <end position="390"/>
    </location>
</feature>
<dbReference type="PANTHER" id="PTHR13617">
    <property type="entry name" value="PROTEIN ABHD18"/>
    <property type="match status" value="1"/>
</dbReference>
<name>A0A1H2LPF0_9ACTN</name>
<evidence type="ECO:0000313" key="3">
    <source>
        <dbReference type="Proteomes" id="UP000183180"/>
    </source>
</evidence>
<gene>
    <name evidence="2" type="ORF">SAMN04488548_136670</name>
</gene>
<dbReference type="Pfam" id="PF09752">
    <property type="entry name" value="ABHD18"/>
    <property type="match status" value="1"/>
</dbReference>
<dbReference type="InterPro" id="IPR019149">
    <property type="entry name" value="ABHD18"/>
</dbReference>
<dbReference type="OrthoDB" id="4379260at2"/>
<accession>A0A1H2LPF0</accession>
<dbReference type="STRING" id="158898.SAMN04488548_136670"/>
<dbReference type="Proteomes" id="UP000183180">
    <property type="component" value="Unassembled WGS sequence"/>
</dbReference>
<evidence type="ECO:0000313" key="2">
    <source>
        <dbReference type="EMBL" id="SDU82819.1"/>
    </source>
</evidence>
<organism evidence="2 3">
    <name type="scientific">Gordonia westfalica</name>
    <dbReference type="NCBI Taxonomy" id="158898"/>
    <lineage>
        <taxon>Bacteria</taxon>
        <taxon>Bacillati</taxon>
        <taxon>Actinomycetota</taxon>
        <taxon>Actinomycetes</taxon>
        <taxon>Mycobacteriales</taxon>
        <taxon>Gordoniaceae</taxon>
        <taxon>Gordonia</taxon>
    </lineage>
</organism>